<evidence type="ECO:0000256" key="3">
    <source>
        <dbReference type="ARBA" id="ARBA00022771"/>
    </source>
</evidence>
<dbReference type="InterPro" id="IPR001965">
    <property type="entry name" value="Znf_PHD"/>
</dbReference>
<dbReference type="GO" id="GO:0008270">
    <property type="term" value="F:zinc ion binding"/>
    <property type="evidence" value="ECO:0007669"/>
    <property type="project" value="UniProtKB-KW"/>
</dbReference>
<comment type="subcellular location">
    <subcellularLocation>
        <location evidence="1">Nucleus</location>
    </subcellularLocation>
</comment>
<evidence type="ECO:0000259" key="8">
    <source>
        <dbReference type="PROSITE" id="PS50016"/>
    </source>
</evidence>
<dbReference type="GO" id="GO:0005634">
    <property type="term" value="C:nucleus"/>
    <property type="evidence" value="ECO:0007669"/>
    <property type="project" value="UniProtKB-SubCell"/>
</dbReference>
<dbReference type="InterPro" id="IPR047365">
    <property type="entry name" value="Tudor_AtPTM-like"/>
</dbReference>
<dbReference type="HOGENOM" id="CLU_002742_1_0_1"/>
<dbReference type="SUPFAM" id="SSF57903">
    <property type="entry name" value="FYVE/PHD zinc finger"/>
    <property type="match status" value="2"/>
</dbReference>
<dbReference type="EMBL" id="KI392591">
    <property type="protein sequence ID" value="ERN13226.1"/>
    <property type="molecule type" value="Genomic_DNA"/>
</dbReference>
<keyword evidence="4" id="KW-0862">Zinc</keyword>
<dbReference type="SMART" id="SM00249">
    <property type="entry name" value="PHD"/>
    <property type="match status" value="3"/>
</dbReference>
<dbReference type="CDD" id="cd15532">
    <property type="entry name" value="PHD2_CHD_II"/>
    <property type="match status" value="1"/>
</dbReference>
<organism evidence="10 11">
    <name type="scientific">Amborella trichopoda</name>
    <dbReference type="NCBI Taxonomy" id="13333"/>
    <lineage>
        <taxon>Eukaryota</taxon>
        <taxon>Viridiplantae</taxon>
        <taxon>Streptophyta</taxon>
        <taxon>Embryophyta</taxon>
        <taxon>Tracheophyta</taxon>
        <taxon>Spermatophyta</taxon>
        <taxon>Magnoliopsida</taxon>
        <taxon>Amborellales</taxon>
        <taxon>Amborellaceae</taxon>
        <taxon>Amborella</taxon>
    </lineage>
</organism>
<feature type="region of interest" description="Disordered" evidence="7">
    <location>
        <begin position="1765"/>
        <end position="1789"/>
    </location>
</feature>
<sequence length="1789" mass="199174">MESDNCKTVNPGRQRRVMGVSDLGNKKSDVTEVKWKLGKKGRALVGRYVKKDFAACGAFLGKIVAYYGGFYRVRYEDEDGEDLEYHELCDIIVQEENFDAELFNRKRKLDQLIVSCVEAASKHPNTRSSRNSLPGNGINEVPKPSHSNSAIVAEDGIANKSSEVVQSNPSNERGGHLAEHGVLKDAGWSNLLELEMDGHGARFAKEEANSSIASAHHLGHGLHGGVTHRPKSAASCLSGEVDSSSDSSDSQHCYHTREPFSQIDAPPSLPLILPPSSDSLAIPEELVPDLLYVYSFLRSFSHQLFLSPFVLDDFVGSLKCMHSSTLFDAVHFSLLRTLKRHLEMLSKEGFELAAKCLRQLDWTFLDSLTWPNYLMGYLMVMGSSNRVGTKLNIGCLLDSDYYGIPLPMKICILRILCDDVLESEELRAEVSTRVRLDPDVEFFDEQECRDLFANGPTILHPRHSKWSAFEREESQKRLVEPNDSRDNKILMPDMSGTVAASDLNSDECRLCGMDGSLICCDGCPSAYHSRCIGLSKADLPRGSWFCPECAVDKVEPMLSKIGKGLRGAEVFGVDPYGHIFCGTGSYLLVSDTTCSSSRYYKQDDIPKVLQAIDMSTVHSSFYSEICMRIRQYWEISEGLSLLNPSSADTLEEKPRDVKDDAVRTSSPCTVLVEDNRKSLNEVGEMACVNSVTESIAACQTPQFKENAGNESDMKISLPYMVGTVDFAEKEQCSVDACERSMKKEKDGHFGFVIPIPIVQSVQVSVEGYQQCGAGSIISSRSLSPCVTENGKILAEKSVVSKVATSACRREENCVKEDADGSNLHVKDTNFILSNGNGRVQHSNGGKNKSEPVFNFQAYENQYILGDVAASAAANLAVCEAEGCRTFSASVFSDPKKLHNARVSLQVRAFSGATMHFHWPYSEKKFMEVVKEKCGWCISCQSPNANKKVCLLSSAATSAMRGAVKIPYSIRVMGSEEGYLSSVIAYILHMEEGLLGLVAGPWARPSYRRQWRKHVEQVSSCKELKLLLLELEENIRPISLSGGWFKLVDEYVLEISATQMGAVLVKSNSKRGYIGRRKKKQSAMLSDIPHVQQESRTQRESKTTFYWWRGGKLSKQLLLRGILPSSIAKKAARQGGFKKVFTVSYSESVGIPRRSFRFAWRAAVERSRNASHLALRVRVLNAHIRWMDLVPQEQFSMEVKKNDADAGAFRKASIVFKKAGTNDVRYLLEFNGLTCIPERLMKYVIKDETCNVGNKAWFSENHIPLYLTKKFEERLALSLEIKPSKIPMKIQRRLINSPRGNAFEYLTYGAEMVYKCLCVQCQKPVPNSEAVKCGTCQGSCHKECMVSSTFYLGDEPKLRVTCIQCHSNWCAVRTVGHKMKLKAREPLQGVEQFDLQSPEAMNQNGYRVTESLSKKRRITDSLSKKRHNTDPPSKIMRKRSATAFGVIWKGNESQSGESFRANRILLRSNGGVDPLQCPVCILCCEPYNPDLMYIKCEACDRWYHGDALEVLEAQIFDIVGFRCCKCRKKSSPICPYTSPEKLAPRLKRMGKTVLKATNGSDTVVALSEDALDASPDRLSSRLKRQAKKAPKETNRSDLVVALPEDTLQHMVGEPTPPLLQGYYGTDAGLLADDDPLLFSLSKVVPITECETSDDSIQLHTSGPLYQSPKKLPVRRRHAKQENNCDDVLAKPVDEEAYTPQAEWDLAPTATAGLRDSGIVQETQYLQYTGGSVENMELEPQTFFSFTEMLESEDDRVEDFVDMSIGAPSVWVDPTQPQSSEAGDLYGSEGS</sequence>
<evidence type="ECO:0000256" key="1">
    <source>
        <dbReference type="ARBA" id="ARBA00004123"/>
    </source>
</evidence>
<dbReference type="OrthoDB" id="784962at2759"/>
<dbReference type="Pfam" id="PF00628">
    <property type="entry name" value="PHD"/>
    <property type="match status" value="1"/>
</dbReference>
<dbReference type="InterPro" id="IPR019786">
    <property type="entry name" value="Zinc_finger_PHD-type_CS"/>
</dbReference>
<keyword evidence="2" id="KW-0479">Metal-binding</keyword>
<feature type="domain" description="DDT" evidence="9">
    <location>
        <begin position="284"/>
        <end position="344"/>
    </location>
</feature>
<reference evidence="11" key="1">
    <citation type="journal article" date="2013" name="Science">
        <title>The Amborella genome and the evolution of flowering plants.</title>
        <authorList>
            <consortium name="Amborella Genome Project"/>
        </authorList>
    </citation>
    <scope>NUCLEOTIDE SEQUENCE [LARGE SCALE GENOMIC DNA]</scope>
</reference>
<dbReference type="OMA" id="LQIHSHC"/>
<dbReference type="KEGG" id="atr:18441467"/>
<evidence type="ECO:0000256" key="4">
    <source>
        <dbReference type="ARBA" id="ARBA00022833"/>
    </source>
</evidence>
<dbReference type="Pfam" id="PF02791">
    <property type="entry name" value="DDT"/>
    <property type="match status" value="1"/>
</dbReference>
<evidence type="ECO:0008006" key="12">
    <source>
        <dbReference type="Google" id="ProtNLM"/>
    </source>
</evidence>
<evidence type="ECO:0000313" key="10">
    <source>
        <dbReference type="EMBL" id="ERN13226.1"/>
    </source>
</evidence>
<proteinExistence type="predicted"/>
<dbReference type="PANTHER" id="PTHR46508">
    <property type="entry name" value="PHD FINGER FAMILY PROTEIN"/>
    <property type="match status" value="1"/>
</dbReference>
<dbReference type="Gramene" id="ERN13226">
    <property type="protein sequence ID" value="ERN13226"/>
    <property type="gene ID" value="AMTR_s00040p00227330"/>
</dbReference>
<evidence type="ECO:0000256" key="7">
    <source>
        <dbReference type="SAM" id="MobiDB-lite"/>
    </source>
</evidence>
<feature type="region of interest" description="Disordered" evidence="7">
    <location>
        <begin position="218"/>
        <end position="253"/>
    </location>
</feature>
<dbReference type="InterPro" id="IPR056618">
    <property type="entry name" value="Chromo_PTM"/>
</dbReference>
<evidence type="ECO:0000313" key="11">
    <source>
        <dbReference type="Proteomes" id="UP000017836"/>
    </source>
</evidence>
<dbReference type="InterPro" id="IPR019787">
    <property type="entry name" value="Znf_PHD-finger"/>
</dbReference>
<name>W1PYZ1_AMBTC</name>
<accession>W1PYZ1</accession>
<feature type="domain" description="PHD-type" evidence="8">
    <location>
        <begin position="505"/>
        <end position="552"/>
    </location>
</feature>
<dbReference type="PROSITE" id="PS01359">
    <property type="entry name" value="ZF_PHD_1"/>
    <property type="match status" value="1"/>
</dbReference>
<keyword evidence="3 6" id="KW-0863">Zinc-finger</keyword>
<dbReference type="PROSITE" id="PS50016">
    <property type="entry name" value="ZF_PHD_2"/>
    <property type="match status" value="1"/>
</dbReference>
<keyword evidence="11" id="KW-1185">Reference proteome</keyword>
<dbReference type="InterPro" id="IPR018501">
    <property type="entry name" value="DDT_dom"/>
</dbReference>
<dbReference type="Gene3D" id="3.30.40.10">
    <property type="entry name" value="Zinc/RING finger domain, C3HC4 (zinc finger)"/>
    <property type="match status" value="2"/>
</dbReference>
<feature type="region of interest" description="Disordered" evidence="7">
    <location>
        <begin position="123"/>
        <end position="145"/>
    </location>
</feature>
<dbReference type="STRING" id="13333.W1PYZ1"/>
<dbReference type="InterPro" id="IPR013083">
    <property type="entry name" value="Znf_RING/FYVE/PHD"/>
</dbReference>
<dbReference type="Pfam" id="PF24294">
    <property type="entry name" value="Chromo_PTM"/>
    <property type="match status" value="1"/>
</dbReference>
<dbReference type="Pfam" id="PF21743">
    <property type="entry name" value="PTM_DIR17_Tudor"/>
    <property type="match status" value="1"/>
</dbReference>
<dbReference type="InterPro" id="IPR011011">
    <property type="entry name" value="Znf_FYVE_PHD"/>
</dbReference>
<dbReference type="Proteomes" id="UP000017836">
    <property type="component" value="Unassembled WGS sequence"/>
</dbReference>
<evidence type="ECO:0000259" key="9">
    <source>
        <dbReference type="PROSITE" id="PS50827"/>
    </source>
</evidence>
<dbReference type="SMART" id="SM00571">
    <property type="entry name" value="DDT"/>
    <property type="match status" value="1"/>
</dbReference>
<gene>
    <name evidence="10" type="ORF">AMTR_s00040p00227330</name>
</gene>
<keyword evidence="5" id="KW-0539">Nucleus</keyword>
<dbReference type="eggNOG" id="KOG1473">
    <property type="taxonomic scope" value="Eukaryota"/>
</dbReference>
<protein>
    <recommendedName>
        <fullName evidence="12">PHD-type domain-containing protein</fullName>
    </recommendedName>
</protein>
<evidence type="ECO:0000256" key="6">
    <source>
        <dbReference type="PROSITE-ProRule" id="PRU00146"/>
    </source>
</evidence>
<dbReference type="PROSITE" id="PS50827">
    <property type="entry name" value="DDT"/>
    <property type="match status" value="1"/>
</dbReference>
<evidence type="ECO:0000256" key="2">
    <source>
        <dbReference type="ARBA" id="ARBA00022723"/>
    </source>
</evidence>
<dbReference type="PANTHER" id="PTHR46508:SF1">
    <property type="entry name" value="PHD FINGER FAMILY PROTEIN"/>
    <property type="match status" value="1"/>
</dbReference>
<evidence type="ECO:0000256" key="5">
    <source>
        <dbReference type="ARBA" id="ARBA00023242"/>
    </source>
</evidence>